<evidence type="ECO:0000313" key="8">
    <source>
        <dbReference type="Proteomes" id="UP000255091"/>
    </source>
</evidence>
<dbReference type="EC" id="3.6.3.44" evidence="7"/>
<keyword evidence="7" id="KW-0067">ATP-binding</keyword>
<dbReference type="PROSITE" id="PS50929">
    <property type="entry name" value="ABC_TM1F"/>
    <property type="match status" value="1"/>
</dbReference>
<dbReference type="InterPro" id="IPR036640">
    <property type="entry name" value="ABC1_TM_sf"/>
</dbReference>
<protein>
    <submittedName>
        <fullName evidence="7">Lipid A export ATP-binding/permease protein MsbA</fullName>
        <ecNumber evidence="7">3.6.3.44</ecNumber>
    </submittedName>
</protein>
<feature type="transmembrane region" description="Helical" evidence="5">
    <location>
        <begin position="72"/>
        <end position="91"/>
    </location>
</feature>
<evidence type="ECO:0000256" key="2">
    <source>
        <dbReference type="ARBA" id="ARBA00022692"/>
    </source>
</evidence>
<comment type="subcellular location">
    <subcellularLocation>
        <location evidence="1">Cell membrane</location>
        <topology evidence="1">Multi-pass membrane protein</topology>
    </subcellularLocation>
</comment>
<feature type="domain" description="ABC transmembrane type-1" evidence="6">
    <location>
        <begin position="13"/>
        <end position="109"/>
    </location>
</feature>
<evidence type="ECO:0000256" key="4">
    <source>
        <dbReference type="ARBA" id="ARBA00023136"/>
    </source>
</evidence>
<evidence type="ECO:0000313" key="7">
    <source>
        <dbReference type="EMBL" id="SUK35251.1"/>
    </source>
</evidence>
<dbReference type="AlphaFoldDB" id="A0A380DN69"/>
<keyword evidence="2 5" id="KW-0812">Transmembrane</keyword>
<keyword evidence="7" id="KW-0378">Hydrolase</keyword>
<keyword evidence="3 5" id="KW-1133">Transmembrane helix</keyword>
<evidence type="ECO:0000256" key="1">
    <source>
        <dbReference type="ARBA" id="ARBA00004651"/>
    </source>
</evidence>
<evidence type="ECO:0000256" key="3">
    <source>
        <dbReference type="ARBA" id="ARBA00022989"/>
    </source>
</evidence>
<dbReference type="Pfam" id="PF00664">
    <property type="entry name" value="ABC_membrane"/>
    <property type="match status" value="1"/>
</dbReference>
<keyword evidence="4 5" id="KW-0472">Membrane</keyword>
<gene>
    <name evidence="7" type="primary">msbA_2</name>
    <name evidence="7" type="ORF">NCTC6133_00760</name>
</gene>
<organism evidence="7 8">
    <name type="scientific">Staphylococcus aureus</name>
    <dbReference type="NCBI Taxonomy" id="1280"/>
    <lineage>
        <taxon>Bacteria</taxon>
        <taxon>Bacillati</taxon>
        <taxon>Bacillota</taxon>
        <taxon>Bacilli</taxon>
        <taxon>Bacillales</taxon>
        <taxon>Staphylococcaceae</taxon>
        <taxon>Staphylococcus</taxon>
    </lineage>
</organism>
<dbReference type="InterPro" id="IPR011527">
    <property type="entry name" value="ABC1_TM_dom"/>
</dbReference>
<dbReference type="SUPFAM" id="SSF90123">
    <property type="entry name" value="ABC transporter transmembrane region"/>
    <property type="match status" value="1"/>
</dbReference>
<accession>A0A380DN69</accession>
<dbReference type="EMBL" id="UHAP01000001">
    <property type="protein sequence ID" value="SUK35251.1"/>
    <property type="molecule type" value="Genomic_DNA"/>
</dbReference>
<dbReference type="GO" id="GO:0005886">
    <property type="term" value="C:plasma membrane"/>
    <property type="evidence" value="ECO:0007669"/>
    <property type="project" value="UniProtKB-SubCell"/>
</dbReference>
<evidence type="ECO:0000256" key="5">
    <source>
        <dbReference type="SAM" id="Phobius"/>
    </source>
</evidence>
<dbReference type="InterPro" id="IPR039421">
    <property type="entry name" value="Type_1_exporter"/>
</dbReference>
<proteinExistence type="predicted"/>
<dbReference type="PANTHER" id="PTHR43394">
    <property type="entry name" value="ATP-DEPENDENT PERMEASE MDL1, MITOCHONDRIAL"/>
    <property type="match status" value="1"/>
</dbReference>
<sequence>MRYAQFYGSISYNLKMPFFDKNESGQLMSRLTDDTKVINEFISQKLPNLLPSIVTLVGSLIMLFILDWKMTLLTFITIPIFVLIMIPLGCIMQKISTSTQSEIANFSVC</sequence>
<dbReference type="Gene3D" id="1.20.1560.10">
    <property type="entry name" value="ABC transporter type 1, transmembrane domain"/>
    <property type="match status" value="1"/>
</dbReference>
<feature type="transmembrane region" description="Helical" evidence="5">
    <location>
        <begin position="46"/>
        <end position="66"/>
    </location>
</feature>
<dbReference type="GO" id="GO:0016787">
    <property type="term" value="F:hydrolase activity"/>
    <property type="evidence" value="ECO:0007669"/>
    <property type="project" value="UniProtKB-KW"/>
</dbReference>
<dbReference type="PANTHER" id="PTHR43394:SF1">
    <property type="entry name" value="ATP-BINDING CASSETTE SUB-FAMILY B MEMBER 10, MITOCHONDRIAL"/>
    <property type="match status" value="1"/>
</dbReference>
<evidence type="ECO:0000259" key="6">
    <source>
        <dbReference type="PROSITE" id="PS50929"/>
    </source>
</evidence>
<dbReference type="Proteomes" id="UP000255091">
    <property type="component" value="Unassembled WGS sequence"/>
</dbReference>
<dbReference type="GO" id="GO:0015421">
    <property type="term" value="F:ABC-type oligopeptide transporter activity"/>
    <property type="evidence" value="ECO:0007669"/>
    <property type="project" value="TreeGrafter"/>
</dbReference>
<name>A0A380DN69_STAAU</name>
<dbReference type="GO" id="GO:0005524">
    <property type="term" value="F:ATP binding"/>
    <property type="evidence" value="ECO:0007669"/>
    <property type="project" value="UniProtKB-KW"/>
</dbReference>
<reference evidence="7 8" key="1">
    <citation type="submission" date="2018-06" db="EMBL/GenBank/DDBJ databases">
        <authorList>
            <consortium name="Pathogen Informatics"/>
            <person name="Doyle S."/>
        </authorList>
    </citation>
    <scope>NUCLEOTIDE SEQUENCE [LARGE SCALE GENOMIC DNA]</scope>
    <source>
        <strain evidence="7 8">NCTC6133</strain>
    </source>
</reference>
<keyword evidence="7" id="KW-0547">Nucleotide-binding</keyword>